<dbReference type="SUPFAM" id="SSF56219">
    <property type="entry name" value="DNase I-like"/>
    <property type="match status" value="1"/>
</dbReference>
<evidence type="ECO:0000313" key="1">
    <source>
        <dbReference type="EMBL" id="KAF5175981.1"/>
    </source>
</evidence>
<protein>
    <recommendedName>
        <fullName evidence="3">Endonuclease/exonuclease/phosphatase domain-containing protein</fullName>
    </recommendedName>
</protein>
<comment type="caution">
    <text evidence="1">The sequence shown here is derived from an EMBL/GenBank/DDBJ whole genome shotgun (WGS) entry which is preliminary data.</text>
</comment>
<sequence>MPSLRFSGGMLVVWNKQTVDVLDTRMGVFSISISCRLVDENFLSLHTGVYGLNDKGILVAFWAELDATRAWVNYPWCIGGDFNLIRYTHEKMGGTQMTRFMNEFADFERRHELVEYPLEGAHFTRSDNRRYPVMTKIDRLRDS</sequence>
<dbReference type="EMBL" id="JABWDY010043357">
    <property type="protein sequence ID" value="KAF5175981.1"/>
    <property type="molecule type" value="Genomic_DNA"/>
</dbReference>
<reference evidence="1 2" key="1">
    <citation type="submission" date="2020-06" db="EMBL/GenBank/DDBJ databases">
        <title>Transcriptomic and genomic resources for Thalictrum thalictroides and T. hernandezii: Facilitating candidate gene discovery in an emerging model plant lineage.</title>
        <authorList>
            <person name="Arias T."/>
            <person name="Riano-Pachon D.M."/>
            <person name="Di Stilio V.S."/>
        </authorList>
    </citation>
    <scope>NUCLEOTIDE SEQUENCE [LARGE SCALE GENOMIC DNA]</scope>
    <source>
        <strain evidence="2">cv. WT478/WT964</strain>
        <tissue evidence="1">Leaves</tissue>
    </source>
</reference>
<dbReference type="Gene3D" id="3.60.10.10">
    <property type="entry name" value="Endonuclease/exonuclease/phosphatase"/>
    <property type="match status" value="1"/>
</dbReference>
<accession>A0A7J6UU49</accession>
<keyword evidence="2" id="KW-1185">Reference proteome</keyword>
<evidence type="ECO:0000313" key="2">
    <source>
        <dbReference type="Proteomes" id="UP000554482"/>
    </source>
</evidence>
<dbReference type="InterPro" id="IPR036691">
    <property type="entry name" value="Endo/exonu/phosph_ase_sf"/>
</dbReference>
<gene>
    <name evidence="1" type="ORF">FRX31_034433</name>
</gene>
<name>A0A7J6UU49_THATH</name>
<evidence type="ECO:0008006" key="3">
    <source>
        <dbReference type="Google" id="ProtNLM"/>
    </source>
</evidence>
<organism evidence="1 2">
    <name type="scientific">Thalictrum thalictroides</name>
    <name type="common">Rue-anemone</name>
    <name type="synonym">Anemone thalictroides</name>
    <dbReference type="NCBI Taxonomy" id="46969"/>
    <lineage>
        <taxon>Eukaryota</taxon>
        <taxon>Viridiplantae</taxon>
        <taxon>Streptophyta</taxon>
        <taxon>Embryophyta</taxon>
        <taxon>Tracheophyta</taxon>
        <taxon>Spermatophyta</taxon>
        <taxon>Magnoliopsida</taxon>
        <taxon>Ranunculales</taxon>
        <taxon>Ranunculaceae</taxon>
        <taxon>Thalictroideae</taxon>
        <taxon>Thalictrum</taxon>
    </lineage>
</organism>
<dbReference type="Proteomes" id="UP000554482">
    <property type="component" value="Unassembled WGS sequence"/>
</dbReference>
<proteinExistence type="predicted"/>
<dbReference type="AlphaFoldDB" id="A0A7J6UU49"/>
<dbReference type="OrthoDB" id="692400at2759"/>